<evidence type="ECO:0000313" key="15">
    <source>
        <dbReference type="EMBL" id="TBL81316.1"/>
    </source>
</evidence>
<dbReference type="GO" id="GO:0008360">
    <property type="term" value="P:regulation of cell shape"/>
    <property type="evidence" value="ECO:0007669"/>
    <property type="project" value="UniProtKB-KW"/>
</dbReference>
<dbReference type="GO" id="GO:0071555">
    <property type="term" value="P:cell wall organization"/>
    <property type="evidence" value="ECO:0007669"/>
    <property type="project" value="UniProtKB-KW"/>
</dbReference>
<dbReference type="GO" id="GO:0005737">
    <property type="term" value="C:cytoplasm"/>
    <property type="evidence" value="ECO:0007669"/>
    <property type="project" value="UniProtKB-SubCell"/>
</dbReference>
<dbReference type="PANTHER" id="PTHR43783:SF2">
    <property type="entry name" value="UDP-N-ACETYLGLUCOSAMINE 1-CARBOXYVINYLTRANSFERASE 2"/>
    <property type="match status" value="1"/>
</dbReference>
<keyword evidence="6 13" id="KW-0133">Cell shape</keyword>
<dbReference type="NCBIfam" id="NF006873">
    <property type="entry name" value="PRK09369.1"/>
    <property type="match status" value="1"/>
</dbReference>
<sequence length="435" mass="46665">MNAKTIHVATSGPLNGTVTIPGSKNSSLALLAATCLADSQVVLEGVPDIYDFRIITQIGKDIGLHMERDSSGDILIDPRYIYNSVIDPGLSSAYRASYYFIGALLAGFGKVTIGFPGGDDFSSRPIDQHVKALRALGAEFTFYTDHYVVSAKQLTGADIYFDTITSGGTINAMLAAVKARGRTYLRNAARDPEVVDTANLLNQMGAKVYGAGTETIRIEGVPYLSGVRYQVIPDRLIAGAFLMSAGITGGTVTVADVIPEHLEACIAKLKEIGLQIECGEQSITAYGASRLKPSRVSTDMYPGFATDLQQPLTALLTQIPGKSIVTDRVYPKRYNHVLQLNRMGADIEIRKDSALIRGGRPLRGAQVHATDVRAGTCLILAGLAAEGETVISGVEHIERGYEDAIGLFRAIGAPVWMRSGDMGQGQFAEDQYNVR</sequence>
<dbReference type="InterPro" id="IPR005750">
    <property type="entry name" value="UDP_GlcNAc_COvinyl_MurA"/>
</dbReference>
<dbReference type="InterPro" id="IPR013792">
    <property type="entry name" value="RNA3'P_cycl/enolpyr_Trfase_a/b"/>
</dbReference>
<keyword evidence="3 13" id="KW-0963">Cytoplasm</keyword>
<comment type="pathway">
    <text evidence="2 13">Cell wall biogenesis; peptidoglycan biosynthesis.</text>
</comment>
<proteinExistence type="inferred from homology"/>
<dbReference type="UniPathway" id="UPA00219"/>
<evidence type="ECO:0000256" key="5">
    <source>
        <dbReference type="ARBA" id="ARBA00022679"/>
    </source>
</evidence>
<keyword evidence="16" id="KW-1185">Reference proteome</keyword>
<evidence type="ECO:0000256" key="2">
    <source>
        <dbReference type="ARBA" id="ARBA00004752"/>
    </source>
</evidence>
<accession>A0A4Q9DY42</accession>
<reference evidence="15 16" key="1">
    <citation type="submission" date="2019-02" db="EMBL/GenBank/DDBJ databases">
        <title>Paenibacillus sp. nov., isolated from surface-sterilized tissue of Thalictrum simplex L.</title>
        <authorList>
            <person name="Tuo L."/>
        </authorList>
    </citation>
    <scope>NUCLEOTIDE SEQUENCE [LARGE SCALE GENOMIC DNA]</scope>
    <source>
        <strain evidence="15 16">N2SHLJ1</strain>
    </source>
</reference>
<dbReference type="GO" id="GO:0008760">
    <property type="term" value="F:UDP-N-acetylglucosamine 1-carboxyvinyltransferase activity"/>
    <property type="evidence" value="ECO:0007669"/>
    <property type="project" value="UniProtKB-UniRule"/>
</dbReference>
<gene>
    <name evidence="13 15" type="primary">murA</name>
    <name evidence="15" type="ORF">EYB31_04320</name>
</gene>
<dbReference type="InterPro" id="IPR050068">
    <property type="entry name" value="MurA_subfamily"/>
</dbReference>
<dbReference type="NCBIfam" id="TIGR01072">
    <property type="entry name" value="murA"/>
    <property type="match status" value="1"/>
</dbReference>
<feature type="binding site" evidence="13">
    <location>
        <position position="329"/>
    </location>
    <ligand>
        <name>UDP-N-acetyl-alpha-D-glucosamine</name>
        <dbReference type="ChEBI" id="CHEBI:57705"/>
    </ligand>
</feature>
<feature type="binding site" evidence="13">
    <location>
        <begin position="124"/>
        <end position="128"/>
    </location>
    <ligand>
        <name>UDP-N-acetyl-alpha-D-glucosamine</name>
        <dbReference type="ChEBI" id="CHEBI:57705"/>
    </ligand>
</feature>
<keyword evidence="5 13" id="KW-0808">Transferase</keyword>
<evidence type="ECO:0000256" key="1">
    <source>
        <dbReference type="ARBA" id="ARBA00004496"/>
    </source>
</evidence>
<dbReference type="SUPFAM" id="SSF55205">
    <property type="entry name" value="EPT/RTPC-like"/>
    <property type="match status" value="1"/>
</dbReference>
<dbReference type="GO" id="GO:0051301">
    <property type="term" value="P:cell division"/>
    <property type="evidence" value="ECO:0007669"/>
    <property type="project" value="UniProtKB-KW"/>
</dbReference>
<organism evidence="15 16">
    <name type="scientific">Paenibacillus thalictri</name>
    <dbReference type="NCBI Taxonomy" id="2527873"/>
    <lineage>
        <taxon>Bacteria</taxon>
        <taxon>Bacillati</taxon>
        <taxon>Bacillota</taxon>
        <taxon>Bacilli</taxon>
        <taxon>Bacillales</taxon>
        <taxon>Paenibacillaceae</taxon>
        <taxon>Paenibacillus</taxon>
    </lineage>
</organism>
<evidence type="ECO:0000256" key="11">
    <source>
        <dbReference type="ARBA" id="ARBA00038367"/>
    </source>
</evidence>
<comment type="caution">
    <text evidence="15">The sequence shown here is derived from an EMBL/GenBank/DDBJ whole genome shotgun (WGS) entry which is preliminary data.</text>
</comment>
<dbReference type="Pfam" id="PF00275">
    <property type="entry name" value="EPSP_synthase"/>
    <property type="match status" value="1"/>
</dbReference>
<dbReference type="PANTHER" id="PTHR43783">
    <property type="entry name" value="UDP-N-ACETYLGLUCOSAMINE 1-CARBOXYVINYLTRANSFERASE"/>
    <property type="match status" value="1"/>
</dbReference>
<dbReference type="Gene3D" id="3.65.10.10">
    <property type="entry name" value="Enolpyruvate transferase domain"/>
    <property type="match status" value="2"/>
</dbReference>
<dbReference type="HAMAP" id="MF_00111">
    <property type="entry name" value="MurA"/>
    <property type="match status" value="1"/>
</dbReference>
<feature type="binding site" evidence="13">
    <location>
        <begin position="24"/>
        <end position="25"/>
    </location>
    <ligand>
        <name>phosphoenolpyruvate</name>
        <dbReference type="ChEBI" id="CHEBI:58702"/>
    </ligand>
</feature>
<dbReference type="Proteomes" id="UP000293142">
    <property type="component" value="Unassembled WGS sequence"/>
</dbReference>
<evidence type="ECO:0000259" key="14">
    <source>
        <dbReference type="Pfam" id="PF00275"/>
    </source>
</evidence>
<dbReference type="EC" id="2.5.1.7" evidence="13"/>
<evidence type="ECO:0000256" key="13">
    <source>
        <dbReference type="HAMAP-Rule" id="MF_00111"/>
    </source>
</evidence>
<evidence type="ECO:0000256" key="4">
    <source>
        <dbReference type="ARBA" id="ARBA00022618"/>
    </source>
</evidence>
<comment type="similarity">
    <text evidence="11 13">Belongs to the EPSP synthase family. MurA subfamily.</text>
</comment>
<dbReference type="AlphaFoldDB" id="A0A4Q9DY42"/>
<comment type="catalytic activity">
    <reaction evidence="12 13">
        <text>phosphoenolpyruvate + UDP-N-acetyl-alpha-D-glucosamine = UDP-N-acetyl-3-O-(1-carboxyvinyl)-alpha-D-glucosamine + phosphate</text>
        <dbReference type="Rhea" id="RHEA:18681"/>
        <dbReference type="ChEBI" id="CHEBI:43474"/>
        <dbReference type="ChEBI" id="CHEBI:57705"/>
        <dbReference type="ChEBI" id="CHEBI:58702"/>
        <dbReference type="ChEBI" id="CHEBI:68483"/>
        <dbReference type="EC" id="2.5.1.7"/>
    </reaction>
</comment>
<dbReference type="InterPro" id="IPR001986">
    <property type="entry name" value="Enolpyruvate_Tfrase_dom"/>
</dbReference>
<keyword evidence="8 13" id="KW-0131">Cell cycle</keyword>
<evidence type="ECO:0000256" key="3">
    <source>
        <dbReference type="ARBA" id="ARBA00022490"/>
    </source>
</evidence>
<dbReference type="CDD" id="cd01555">
    <property type="entry name" value="UdpNAET"/>
    <property type="match status" value="1"/>
</dbReference>
<feature type="domain" description="Enolpyruvate transferase" evidence="14">
    <location>
        <begin position="10"/>
        <end position="403"/>
    </location>
</feature>
<evidence type="ECO:0000256" key="6">
    <source>
        <dbReference type="ARBA" id="ARBA00022960"/>
    </source>
</evidence>
<dbReference type="GO" id="GO:0009252">
    <property type="term" value="P:peptidoglycan biosynthetic process"/>
    <property type="evidence" value="ECO:0007669"/>
    <property type="project" value="UniProtKB-UniRule"/>
</dbReference>
<dbReference type="EMBL" id="SIRE01000003">
    <property type="protein sequence ID" value="TBL81316.1"/>
    <property type="molecule type" value="Genomic_DNA"/>
</dbReference>
<feature type="active site" description="Proton donor" evidence="13">
    <location>
        <position position="119"/>
    </location>
</feature>
<comment type="caution">
    <text evidence="13">Lacks conserved residue(s) required for the propagation of feature annotation.</text>
</comment>
<dbReference type="InterPro" id="IPR036968">
    <property type="entry name" value="Enolpyruvate_Tfrase_sf"/>
</dbReference>
<keyword evidence="4 13" id="KW-0132">Cell division</keyword>
<keyword evidence="7 13" id="KW-0573">Peptidoglycan synthesis</keyword>
<evidence type="ECO:0000256" key="7">
    <source>
        <dbReference type="ARBA" id="ARBA00022984"/>
    </source>
</evidence>
<evidence type="ECO:0000256" key="12">
    <source>
        <dbReference type="ARBA" id="ARBA00047527"/>
    </source>
</evidence>
<keyword evidence="9 13" id="KW-0961">Cell wall biogenesis/degradation</keyword>
<name>A0A4Q9DY42_9BACL</name>
<comment type="function">
    <text evidence="13">Cell wall formation. Adds enolpyruvyl to UDP-N-acetylglucosamine.</text>
</comment>
<evidence type="ECO:0000256" key="8">
    <source>
        <dbReference type="ARBA" id="ARBA00023306"/>
    </source>
</evidence>
<keyword evidence="10" id="KW-0670">Pyruvate</keyword>
<evidence type="ECO:0000313" key="16">
    <source>
        <dbReference type="Proteomes" id="UP000293142"/>
    </source>
</evidence>
<protein>
    <recommendedName>
        <fullName evidence="13">UDP-N-acetylglucosamine 1-carboxyvinyltransferase</fullName>
        <ecNumber evidence="13">2.5.1.7</ecNumber>
    </recommendedName>
    <alternativeName>
        <fullName evidence="13">Enoylpyruvate transferase</fullName>
    </alternativeName>
    <alternativeName>
        <fullName evidence="13">UDP-N-acetylglucosamine enolpyruvyl transferase</fullName>
        <shortName evidence="13">EPT</shortName>
    </alternativeName>
</protein>
<comment type="subcellular location">
    <subcellularLocation>
        <location evidence="1 13">Cytoplasm</location>
    </subcellularLocation>
</comment>
<dbReference type="RefSeq" id="WP_131012027.1">
    <property type="nucleotide sequence ID" value="NZ_SIRE01000003.1"/>
</dbReference>
<feature type="binding site" evidence="13">
    <location>
        <position position="95"/>
    </location>
    <ligand>
        <name>UDP-N-acetyl-alpha-D-glucosamine</name>
        <dbReference type="ChEBI" id="CHEBI:57705"/>
    </ligand>
</feature>
<evidence type="ECO:0000256" key="10">
    <source>
        <dbReference type="ARBA" id="ARBA00023317"/>
    </source>
</evidence>
<evidence type="ECO:0000256" key="9">
    <source>
        <dbReference type="ARBA" id="ARBA00023316"/>
    </source>
</evidence>
<feature type="binding site" evidence="13">
    <location>
        <position position="307"/>
    </location>
    <ligand>
        <name>UDP-N-acetyl-alpha-D-glucosamine</name>
        <dbReference type="ChEBI" id="CHEBI:57705"/>
    </ligand>
</feature>
<dbReference type="OrthoDB" id="9803760at2"/>
<dbReference type="GO" id="GO:0019277">
    <property type="term" value="P:UDP-N-acetylgalactosamine biosynthetic process"/>
    <property type="evidence" value="ECO:0007669"/>
    <property type="project" value="InterPro"/>
</dbReference>